<keyword evidence="6 7" id="KW-0804">Transcription</keyword>
<sequence>MKCPFCNNIHDKVIDSRENEDGLSVRRRRECLKCGKRFTTYEEIEKIPIMVIKKDGRREKFSREKILNGLIHACEKRPISIEKLEEIASTVEGKLQSSMEKEIPSKKIGETVIRELQKLDKVAYVRFASVYREFKDLEDFSKEVKELR</sequence>
<dbReference type="InterPro" id="IPR055173">
    <property type="entry name" value="NrdR-like_N"/>
</dbReference>
<comment type="function">
    <text evidence="7">Negatively regulates transcription of bacterial ribonucleotide reductase nrd genes and operons by binding to NrdR-boxes.</text>
</comment>
<dbReference type="PANTHER" id="PTHR30455">
    <property type="entry name" value="TRANSCRIPTIONAL REPRESSOR NRDR"/>
    <property type="match status" value="1"/>
</dbReference>
<feature type="zinc finger region" evidence="7">
    <location>
        <begin position="3"/>
        <end position="34"/>
    </location>
</feature>
<dbReference type="AlphaFoldDB" id="A0A1J4SD79"/>
<proteinExistence type="inferred from homology"/>
<reference evidence="9 10" key="1">
    <citation type="journal article" date="2016" name="Environ. Microbiol.">
        <title>Genomic resolution of a cold subsurface aquifer community provides metabolic insights for novel microbes adapted to high CO concentrations.</title>
        <authorList>
            <person name="Probst A.J."/>
            <person name="Castelle C.J."/>
            <person name="Singh A."/>
            <person name="Brown C.T."/>
            <person name="Anantharaman K."/>
            <person name="Sharon I."/>
            <person name="Hug L.A."/>
            <person name="Burstein D."/>
            <person name="Emerson J.B."/>
            <person name="Thomas B.C."/>
            <person name="Banfield J.F."/>
        </authorList>
    </citation>
    <scope>NUCLEOTIDE SEQUENCE [LARGE SCALE GENOMIC DNA]</scope>
    <source>
        <strain evidence="9">CG1_02_38_46</strain>
    </source>
</reference>
<evidence type="ECO:0000256" key="6">
    <source>
        <dbReference type="ARBA" id="ARBA00023163"/>
    </source>
</evidence>
<evidence type="ECO:0000256" key="7">
    <source>
        <dbReference type="HAMAP-Rule" id="MF_00440"/>
    </source>
</evidence>
<name>A0A1J4SD79_9BACT</name>
<dbReference type="EMBL" id="MNUO01000085">
    <property type="protein sequence ID" value="OIN96666.1"/>
    <property type="molecule type" value="Genomic_DNA"/>
</dbReference>
<keyword evidence="7" id="KW-0863">Zinc-finger</keyword>
<dbReference type="GO" id="GO:0045892">
    <property type="term" value="P:negative regulation of DNA-templated transcription"/>
    <property type="evidence" value="ECO:0007669"/>
    <property type="project" value="UniProtKB-UniRule"/>
</dbReference>
<dbReference type="Pfam" id="PF22811">
    <property type="entry name" value="Zn_ribbon_NrdR"/>
    <property type="match status" value="1"/>
</dbReference>
<dbReference type="Pfam" id="PF03477">
    <property type="entry name" value="ATP-cone"/>
    <property type="match status" value="1"/>
</dbReference>
<dbReference type="GO" id="GO:0003677">
    <property type="term" value="F:DNA binding"/>
    <property type="evidence" value="ECO:0007669"/>
    <property type="project" value="UniProtKB-KW"/>
</dbReference>
<evidence type="ECO:0000256" key="2">
    <source>
        <dbReference type="ARBA" id="ARBA00022741"/>
    </source>
</evidence>
<dbReference type="NCBIfam" id="TIGR00244">
    <property type="entry name" value="transcriptional regulator NrdR"/>
    <property type="match status" value="1"/>
</dbReference>
<keyword evidence="1 7" id="KW-0678">Repressor</keyword>
<evidence type="ECO:0000313" key="9">
    <source>
        <dbReference type="EMBL" id="OIN96666.1"/>
    </source>
</evidence>
<dbReference type="PANTHER" id="PTHR30455:SF2">
    <property type="entry name" value="TRANSCRIPTIONAL REPRESSOR NRDR"/>
    <property type="match status" value="1"/>
</dbReference>
<evidence type="ECO:0000256" key="1">
    <source>
        <dbReference type="ARBA" id="ARBA00022491"/>
    </source>
</evidence>
<keyword evidence="5 7" id="KW-0238">DNA-binding</keyword>
<dbReference type="Proteomes" id="UP000182278">
    <property type="component" value="Unassembled WGS sequence"/>
</dbReference>
<dbReference type="InterPro" id="IPR005144">
    <property type="entry name" value="ATP-cone_dom"/>
</dbReference>
<evidence type="ECO:0000256" key="5">
    <source>
        <dbReference type="ARBA" id="ARBA00023125"/>
    </source>
</evidence>
<gene>
    <name evidence="7" type="primary">nrdR</name>
    <name evidence="9" type="ORF">AUJ66_05605</name>
</gene>
<evidence type="ECO:0000313" key="10">
    <source>
        <dbReference type="Proteomes" id="UP000182278"/>
    </source>
</evidence>
<comment type="similarity">
    <text evidence="7">Belongs to the NrdR family.</text>
</comment>
<evidence type="ECO:0000259" key="8">
    <source>
        <dbReference type="PROSITE" id="PS51161"/>
    </source>
</evidence>
<accession>A0A1J4SD79</accession>
<keyword evidence="7" id="KW-0862">Zinc</keyword>
<dbReference type="GO" id="GO:0005524">
    <property type="term" value="F:ATP binding"/>
    <property type="evidence" value="ECO:0007669"/>
    <property type="project" value="UniProtKB-UniRule"/>
</dbReference>
<feature type="domain" description="ATP-cone" evidence="8">
    <location>
        <begin position="49"/>
        <end position="139"/>
    </location>
</feature>
<dbReference type="PROSITE" id="PS51161">
    <property type="entry name" value="ATP_CONE"/>
    <property type="match status" value="1"/>
</dbReference>
<evidence type="ECO:0000256" key="3">
    <source>
        <dbReference type="ARBA" id="ARBA00022840"/>
    </source>
</evidence>
<keyword evidence="3 7" id="KW-0067">ATP-binding</keyword>
<dbReference type="GO" id="GO:0008270">
    <property type="term" value="F:zinc ion binding"/>
    <property type="evidence" value="ECO:0007669"/>
    <property type="project" value="UniProtKB-UniRule"/>
</dbReference>
<dbReference type="HAMAP" id="MF_00440">
    <property type="entry name" value="NrdR"/>
    <property type="match status" value="1"/>
</dbReference>
<keyword evidence="7" id="KW-0479">Metal-binding</keyword>
<evidence type="ECO:0000256" key="4">
    <source>
        <dbReference type="ARBA" id="ARBA00023015"/>
    </source>
</evidence>
<comment type="caution">
    <text evidence="9">The sequence shown here is derived from an EMBL/GenBank/DDBJ whole genome shotgun (WGS) entry which is preliminary data.</text>
</comment>
<comment type="cofactor">
    <cofactor evidence="7">
        <name>Zn(2+)</name>
        <dbReference type="ChEBI" id="CHEBI:29105"/>
    </cofactor>
    <text evidence="7">Binds 1 zinc ion.</text>
</comment>
<keyword evidence="2 7" id="KW-0547">Nucleotide-binding</keyword>
<keyword evidence="4 7" id="KW-0805">Transcription regulation</keyword>
<dbReference type="STRING" id="1817893.AUJ66_05605"/>
<dbReference type="InterPro" id="IPR003796">
    <property type="entry name" value="RNR_NrdR-like"/>
</dbReference>
<organism evidence="9 10">
    <name type="scientific">Candidatus Desantisbacteria bacterium CG1_02_38_46</name>
    <dbReference type="NCBI Taxonomy" id="1817893"/>
    <lineage>
        <taxon>Bacteria</taxon>
        <taxon>Candidatus Desantisiibacteriota</taxon>
    </lineage>
</organism>
<protein>
    <recommendedName>
        <fullName evidence="7">Transcriptional repressor NrdR</fullName>
    </recommendedName>
</protein>